<reference evidence="2" key="1">
    <citation type="submission" date="2020-05" db="EMBL/GenBank/DDBJ databases">
        <authorList>
            <person name="Chiriac C."/>
            <person name="Salcher M."/>
            <person name="Ghai R."/>
            <person name="Kavagutti S V."/>
        </authorList>
    </citation>
    <scope>NUCLEOTIDE SEQUENCE</scope>
</reference>
<evidence type="ECO:0000256" key="1">
    <source>
        <dbReference type="SAM" id="Phobius"/>
    </source>
</evidence>
<protein>
    <submittedName>
        <fullName evidence="2">Unannotated protein</fullName>
    </submittedName>
</protein>
<feature type="transmembrane region" description="Helical" evidence="1">
    <location>
        <begin position="84"/>
        <end position="101"/>
    </location>
</feature>
<keyword evidence="1" id="KW-1133">Transmembrane helix</keyword>
<keyword evidence="1" id="KW-0812">Transmembrane</keyword>
<feature type="transmembrane region" description="Helical" evidence="1">
    <location>
        <begin position="61"/>
        <end position="78"/>
    </location>
</feature>
<dbReference type="AlphaFoldDB" id="A0A6J7B901"/>
<gene>
    <name evidence="2" type="ORF">UFOPK3266_00130</name>
</gene>
<keyword evidence="1" id="KW-0472">Membrane</keyword>
<accession>A0A6J7B901</accession>
<sequence length="106" mass="12552">MSRERAIRREARERERLTRISAATAREQARREKSARKARIKDRFTPTQRPGVLARRKRRRALLVTFFLLIINLFVWLFIPEATIGGIVLTVLVLPLIRTFIIDRRD</sequence>
<evidence type="ECO:0000313" key="2">
    <source>
        <dbReference type="EMBL" id="CAB4840439.1"/>
    </source>
</evidence>
<organism evidence="2">
    <name type="scientific">freshwater metagenome</name>
    <dbReference type="NCBI Taxonomy" id="449393"/>
    <lineage>
        <taxon>unclassified sequences</taxon>
        <taxon>metagenomes</taxon>
        <taxon>ecological metagenomes</taxon>
    </lineage>
</organism>
<dbReference type="EMBL" id="CAFBAA010000002">
    <property type="protein sequence ID" value="CAB4840439.1"/>
    <property type="molecule type" value="Genomic_DNA"/>
</dbReference>
<proteinExistence type="predicted"/>
<name>A0A6J7B901_9ZZZZ</name>